<name>A0A084QJ01_STAC4</name>
<dbReference type="EMBL" id="KL660712">
    <property type="protein sequence ID" value="KFA63936.1"/>
    <property type="molecule type" value="Genomic_DNA"/>
</dbReference>
<dbReference type="STRING" id="1283841.A0A084QJ01"/>
<keyword evidence="1" id="KW-0732">Signal</keyword>
<dbReference type="CDD" id="cd01830">
    <property type="entry name" value="XynE_like"/>
    <property type="match status" value="1"/>
</dbReference>
<sequence length="422" mass="45346">MFIKTTLSRVLCFVFYAGLTHAGQVSSCNGQYGWVTLWGAMPQLTETSNLPPPPFNTPGLVFQNSTIRQTIKVSLDADLIRLQISNVFGGSDLPITAVTVAYPDTQAAGTSAIQAESLQTLTFSGTESFIIPNGAAIISDPVPLSVSAESILSISIYLATGQTTNLITSHPGSRTTSYFIAGNHVNDEDFEGASADHWYFISSLEGRVSVNSSAIAFVGDSITDGRGSTTNGNDRWPDQLLTRLQASEATDSVSIVNVAAGGNRILADGLGPNALGRIDRDVISQAGVRFAVVLEGINDIGTAPTTEDAQRIVGDRVIQAYEQMIIRLHRHNIKVYGGTLTPMTGPDQAYGHPTREVTRQRLNEWIRTSGKFDAVIDFDAAVRDPDQPERLLTEYDTGDHLHLNPAGYAAMAAAVDLDLFEL</sequence>
<feature type="signal peptide" evidence="1">
    <location>
        <begin position="1"/>
        <end position="22"/>
    </location>
</feature>
<evidence type="ECO:0000259" key="2">
    <source>
        <dbReference type="Pfam" id="PF13472"/>
    </source>
</evidence>
<protein>
    <recommendedName>
        <fullName evidence="2">SGNH hydrolase-type esterase domain-containing protein</fullName>
    </recommendedName>
</protein>
<dbReference type="Proteomes" id="UP000028524">
    <property type="component" value="Unassembled WGS sequence"/>
</dbReference>
<dbReference type="OMA" id="RYAMIFE"/>
<evidence type="ECO:0000313" key="3">
    <source>
        <dbReference type="EMBL" id="KFA63936.1"/>
    </source>
</evidence>
<dbReference type="InterPro" id="IPR053140">
    <property type="entry name" value="GDSL_Rv0518-like"/>
</dbReference>
<feature type="chain" id="PRO_5001779429" description="SGNH hydrolase-type esterase domain-containing protein" evidence="1">
    <location>
        <begin position="23"/>
        <end position="422"/>
    </location>
</feature>
<dbReference type="Gene3D" id="3.40.50.1110">
    <property type="entry name" value="SGNH hydrolase"/>
    <property type="match status" value="1"/>
</dbReference>
<evidence type="ECO:0000313" key="4">
    <source>
        <dbReference type="Proteomes" id="UP000028524"/>
    </source>
</evidence>
<dbReference type="InParanoid" id="A0A084QJ01"/>
<dbReference type="OrthoDB" id="10071171at2759"/>
<dbReference type="Pfam" id="PF13472">
    <property type="entry name" value="Lipase_GDSL_2"/>
    <property type="match status" value="1"/>
</dbReference>
<gene>
    <name evidence="3" type="ORF">S40285_03787</name>
</gene>
<organism evidence="3 4">
    <name type="scientific">Stachybotrys chlorohalonatus (strain IBT 40285)</name>
    <dbReference type="NCBI Taxonomy" id="1283841"/>
    <lineage>
        <taxon>Eukaryota</taxon>
        <taxon>Fungi</taxon>
        <taxon>Dikarya</taxon>
        <taxon>Ascomycota</taxon>
        <taxon>Pezizomycotina</taxon>
        <taxon>Sordariomycetes</taxon>
        <taxon>Hypocreomycetidae</taxon>
        <taxon>Hypocreales</taxon>
        <taxon>Stachybotryaceae</taxon>
        <taxon>Stachybotrys</taxon>
    </lineage>
</organism>
<dbReference type="AlphaFoldDB" id="A0A084QJ01"/>
<feature type="domain" description="SGNH hydrolase-type esterase" evidence="2">
    <location>
        <begin position="217"/>
        <end position="410"/>
    </location>
</feature>
<accession>A0A084QJ01</accession>
<dbReference type="SUPFAM" id="SSF52266">
    <property type="entry name" value="SGNH hydrolase"/>
    <property type="match status" value="1"/>
</dbReference>
<reference evidence="3 4" key="1">
    <citation type="journal article" date="2014" name="BMC Genomics">
        <title>Comparative genome sequencing reveals chemotype-specific gene clusters in the toxigenic black mold Stachybotrys.</title>
        <authorList>
            <person name="Semeiks J."/>
            <person name="Borek D."/>
            <person name="Otwinowski Z."/>
            <person name="Grishin N.V."/>
        </authorList>
    </citation>
    <scope>NUCLEOTIDE SEQUENCE [LARGE SCALE GENOMIC DNA]</scope>
    <source>
        <strain evidence="3 4">IBT 40285</strain>
    </source>
</reference>
<dbReference type="InterPro" id="IPR036514">
    <property type="entry name" value="SGNH_hydro_sf"/>
</dbReference>
<dbReference type="HOGENOM" id="CLU_029872_0_1_1"/>
<dbReference type="PANTHER" id="PTHR43784">
    <property type="entry name" value="GDSL-LIKE LIPASE/ACYLHYDROLASE, PUTATIVE (AFU_ORTHOLOGUE AFUA_2G00820)-RELATED"/>
    <property type="match status" value="1"/>
</dbReference>
<proteinExistence type="predicted"/>
<dbReference type="InterPro" id="IPR013830">
    <property type="entry name" value="SGNH_hydro"/>
</dbReference>
<dbReference type="PANTHER" id="PTHR43784:SF3">
    <property type="entry name" value="GDSL FAMILY LIPASE"/>
    <property type="match status" value="1"/>
</dbReference>
<keyword evidence="4" id="KW-1185">Reference proteome</keyword>
<evidence type="ECO:0000256" key="1">
    <source>
        <dbReference type="SAM" id="SignalP"/>
    </source>
</evidence>